<evidence type="ECO:0000313" key="6">
    <source>
        <dbReference type="Proteomes" id="UP000736335"/>
    </source>
</evidence>
<dbReference type="OrthoDB" id="6500128at2759"/>
<dbReference type="PANTHER" id="PTHR24221">
    <property type="entry name" value="ATP-BINDING CASSETTE SUB-FAMILY B"/>
    <property type="match status" value="1"/>
</dbReference>
<dbReference type="Gene3D" id="3.40.50.300">
    <property type="entry name" value="P-loop containing nucleotide triphosphate hydrolases"/>
    <property type="match status" value="1"/>
</dbReference>
<dbReference type="PROSITE" id="PS50893">
    <property type="entry name" value="ABC_TRANSPORTER_2"/>
    <property type="match status" value="1"/>
</dbReference>
<evidence type="ECO:0000256" key="3">
    <source>
        <dbReference type="SAM" id="Phobius"/>
    </source>
</evidence>
<organism evidence="5 6">
    <name type="scientific">Thelephora terrestris</name>
    <dbReference type="NCBI Taxonomy" id="56493"/>
    <lineage>
        <taxon>Eukaryota</taxon>
        <taxon>Fungi</taxon>
        <taxon>Dikarya</taxon>
        <taxon>Basidiomycota</taxon>
        <taxon>Agaricomycotina</taxon>
        <taxon>Agaricomycetes</taxon>
        <taxon>Thelephorales</taxon>
        <taxon>Thelephoraceae</taxon>
        <taxon>Thelephora</taxon>
    </lineage>
</organism>
<dbReference type="SUPFAM" id="SSF52540">
    <property type="entry name" value="P-loop containing nucleoside triphosphate hydrolases"/>
    <property type="match status" value="1"/>
</dbReference>
<dbReference type="PROSITE" id="PS00211">
    <property type="entry name" value="ABC_TRANSPORTER_1"/>
    <property type="match status" value="1"/>
</dbReference>
<gene>
    <name evidence="5" type="ORF">BJ322DRAFT_1100632</name>
</gene>
<evidence type="ECO:0000259" key="4">
    <source>
        <dbReference type="PROSITE" id="PS50893"/>
    </source>
</evidence>
<sequence length="694" mass="77747">MFPSDPDNPPTPTTPSHSIHDVWLASRKLEHKGEIGYLAPGAHRQLNIRNAYLAYEILREHTFEMFRTIWVPRTSLVLFFNLCRGVFPAFRGYSQALIIDEVRLLITRGRGCTASRSFTWARLLRLLATECVRMLLESALDTFATNNEHIVQSSARFLIEYRQMEKRLQLDVPSLSDPVTRDLFQESDLFVRSFSGMTSLGLMSPFDFVSILTLTSEIISHLYVIYTLTHDPAHFWILLFSLSSALVPFILPWFHTGRAHPDSLYTPQEAQAAERQEKMRHLAHNDPYRPELLLFGLGPWILENWARARKSLLGLEKASIFHETAFLGQVSLNEIMVAVQHIPLVIMMQSSSATLGSFTLYRTSIQSSVYSIRNLINMTRLAFQGVFLMGAFCCAMAYEPKLEPKEDVRTPYKPTKRGMKIEARNLSFTYPGGSEPTLKNISFSLEAGESLAIVGCNGSGKSTLAHVLLRIFDFDGGELSINDVPIRHYKPFELHSHTSAVFQSFSKHSGTARENIGVGYVEDMDSTPAIMKAAGLAKATHIIDSLPDGLATKLDASGFYSSPCFTQGSLNGFAGERPSYPYHGLSGGEWQRIAISRAFMRAKRPEVDLLVFDEPTSALDAHAQNDIFDTIDDVSRLPSGERVKTVIWITHRLTTARRADKIAMIEDGTITEFGTHAQLLAANGSYAALYKAYI</sequence>
<dbReference type="InterPro" id="IPR027417">
    <property type="entry name" value="P-loop_NTPase"/>
</dbReference>
<comment type="caution">
    <text evidence="5">The sequence shown here is derived from an EMBL/GenBank/DDBJ whole genome shotgun (WGS) entry which is preliminary data.</text>
</comment>
<feature type="domain" description="ABC transporter" evidence="4">
    <location>
        <begin position="421"/>
        <end position="692"/>
    </location>
</feature>
<proteinExistence type="predicted"/>
<accession>A0A9P6L546</accession>
<dbReference type="GO" id="GO:0034040">
    <property type="term" value="F:ATPase-coupled lipid transmembrane transporter activity"/>
    <property type="evidence" value="ECO:0007669"/>
    <property type="project" value="TreeGrafter"/>
</dbReference>
<evidence type="ECO:0000256" key="1">
    <source>
        <dbReference type="ARBA" id="ARBA00022741"/>
    </source>
</evidence>
<keyword evidence="3" id="KW-0472">Membrane</keyword>
<dbReference type="Proteomes" id="UP000736335">
    <property type="component" value="Unassembled WGS sequence"/>
</dbReference>
<evidence type="ECO:0000256" key="2">
    <source>
        <dbReference type="ARBA" id="ARBA00022840"/>
    </source>
</evidence>
<evidence type="ECO:0000313" key="5">
    <source>
        <dbReference type="EMBL" id="KAF9782626.1"/>
    </source>
</evidence>
<feature type="transmembrane region" description="Helical" evidence="3">
    <location>
        <begin position="206"/>
        <end position="228"/>
    </location>
</feature>
<keyword evidence="2" id="KW-0067">ATP-binding</keyword>
<dbReference type="InterPro" id="IPR003439">
    <property type="entry name" value="ABC_transporter-like_ATP-bd"/>
</dbReference>
<dbReference type="GO" id="GO:0005524">
    <property type="term" value="F:ATP binding"/>
    <property type="evidence" value="ECO:0007669"/>
    <property type="project" value="UniProtKB-KW"/>
</dbReference>
<name>A0A9P6L546_9AGAM</name>
<dbReference type="EMBL" id="WIUZ02000011">
    <property type="protein sequence ID" value="KAF9782626.1"/>
    <property type="molecule type" value="Genomic_DNA"/>
</dbReference>
<dbReference type="AlphaFoldDB" id="A0A9P6L546"/>
<reference evidence="5" key="1">
    <citation type="journal article" date="2020" name="Nat. Commun.">
        <title>Large-scale genome sequencing of mycorrhizal fungi provides insights into the early evolution of symbiotic traits.</title>
        <authorList>
            <person name="Miyauchi S."/>
            <person name="Kiss E."/>
            <person name="Kuo A."/>
            <person name="Drula E."/>
            <person name="Kohler A."/>
            <person name="Sanchez-Garcia M."/>
            <person name="Morin E."/>
            <person name="Andreopoulos B."/>
            <person name="Barry K.W."/>
            <person name="Bonito G."/>
            <person name="Buee M."/>
            <person name="Carver A."/>
            <person name="Chen C."/>
            <person name="Cichocki N."/>
            <person name="Clum A."/>
            <person name="Culley D."/>
            <person name="Crous P.W."/>
            <person name="Fauchery L."/>
            <person name="Girlanda M."/>
            <person name="Hayes R.D."/>
            <person name="Keri Z."/>
            <person name="LaButti K."/>
            <person name="Lipzen A."/>
            <person name="Lombard V."/>
            <person name="Magnuson J."/>
            <person name="Maillard F."/>
            <person name="Murat C."/>
            <person name="Nolan M."/>
            <person name="Ohm R.A."/>
            <person name="Pangilinan J."/>
            <person name="Pereira M.F."/>
            <person name="Perotto S."/>
            <person name="Peter M."/>
            <person name="Pfister S."/>
            <person name="Riley R."/>
            <person name="Sitrit Y."/>
            <person name="Stielow J.B."/>
            <person name="Szollosi G."/>
            <person name="Zifcakova L."/>
            <person name="Stursova M."/>
            <person name="Spatafora J.W."/>
            <person name="Tedersoo L."/>
            <person name="Vaario L.M."/>
            <person name="Yamada A."/>
            <person name="Yan M."/>
            <person name="Wang P."/>
            <person name="Xu J."/>
            <person name="Bruns T."/>
            <person name="Baldrian P."/>
            <person name="Vilgalys R."/>
            <person name="Dunand C."/>
            <person name="Henrissat B."/>
            <person name="Grigoriev I.V."/>
            <person name="Hibbett D."/>
            <person name="Nagy L.G."/>
            <person name="Martin F.M."/>
        </authorList>
    </citation>
    <scope>NUCLEOTIDE SEQUENCE</scope>
    <source>
        <strain evidence="5">UH-Tt-Lm1</strain>
    </source>
</reference>
<dbReference type="InterPro" id="IPR017871">
    <property type="entry name" value="ABC_transporter-like_CS"/>
</dbReference>
<dbReference type="PANTHER" id="PTHR24221:SF646">
    <property type="entry name" value="HAEMOLYSIN SECRETION ATP-BINDING PROTEIN"/>
    <property type="match status" value="1"/>
</dbReference>
<dbReference type="GO" id="GO:0016887">
    <property type="term" value="F:ATP hydrolysis activity"/>
    <property type="evidence" value="ECO:0007669"/>
    <property type="project" value="InterPro"/>
</dbReference>
<dbReference type="InterPro" id="IPR003593">
    <property type="entry name" value="AAA+_ATPase"/>
</dbReference>
<dbReference type="Pfam" id="PF00005">
    <property type="entry name" value="ABC_tran"/>
    <property type="match status" value="1"/>
</dbReference>
<keyword evidence="3" id="KW-0812">Transmembrane</keyword>
<keyword evidence="6" id="KW-1185">Reference proteome</keyword>
<protein>
    <submittedName>
        <fullName evidence="5">P-loop containing nucleoside triphosphate hydrolase protein</fullName>
    </submittedName>
</protein>
<dbReference type="InterPro" id="IPR039421">
    <property type="entry name" value="Type_1_exporter"/>
</dbReference>
<keyword evidence="5" id="KW-0378">Hydrolase</keyword>
<keyword evidence="1" id="KW-0547">Nucleotide-binding</keyword>
<reference evidence="5" key="2">
    <citation type="submission" date="2020-11" db="EMBL/GenBank/DDBJ databases">
        <authorList>
            <consortium name="DOE Joint Genome Institute"/>
            <person name="Kuo A."/>
            <person name="Miyauchi S."/>
            <person name="Kiss E."/>
            <person name="Drula E."/>
            <person name="Kohler A."/>
            <person name="Sanchez-Garcia M."/>
            <person name="Andreopoulos B."/>
            <person name="Barry K.W."/>
            <person name="Bonito G."/>
            <person name="Buee M."/>
            <person name="Carver A."/>
            <person name="Chen C."/>
            <person name="Cichocki N."/>
            <person name="Clum A."/>
            <person name="Culley D."/>
            <person name="Crous P.W."/>
            <person name="Fauchery L."/>
            <person name="Girlanda M."/>
            <person name="Hayes R."/>
            <person name="Keri Z."/>
            <person name="Labutti K."/>
            <person name="Lipzen A."/>
            <person name="Lombard V."/>
            <person name="Magnuson J."/>
            <person name="Maillard F."/>
            <person name="Morin E."/>
            <person name="Murat C."/>
            <person name="Nolan M."/>
            <person name="Ohm R."/>
            <person name="Pangilinan J."/>
            <person name="Pereira M."/>
            <person name="Perotto S."/>
            <person name="Peter M."/>
            <person name="Riley R."/>
            <person name="Sitrit Y."/>
            <person name="Stielow B."/>
            <person name="Szollosi G."/>
            <person name="Zifcakova L."/>
            <person name="Stursova M."/>
            <person name="Spatafora J.W."/>
            <person name="Tedersoo L."/>
            <person name="Vaario L.-M."/>
            <person name="Yamada A."/>
            <person name="Yan M."/>
            <person name="Wang P."/>
            <person name="Xu J."/>
            <person name="Bruns T."/>
            <person name="Baldrian P."/>
            <person name="Vilgalys R."/>
            <person name="Henrissat B."/>
            <person name="Grigoriev I.V."/>
            <person name="Hibbett D."/>
            <person name="Nagy L.G."/>
            <person name="Martin F.M."/>
        </authorList>
    </citation>
    <scope>NUCLEOTIDE SEQUENCE</scope>
    <source>
        <strain evidence="5">UH-Tt-Lm1</strain>
    </source>
</reference>
<dbReference type="SMART" id="SM00382">
    <property type="entry name" value="AAA"/>
    <property type="match status" value="1"/>
</dbReference>
<keyword evidence="3" id="KW-1133">Transmembrane helix</keyword>
<feature type="transmembrane region" description="Helical" evidence="3">
    <location>
        <begin position="234"/>
        <end position="254"/>
    </location>
</feature>